<feature type="domain" description="Schlafen AlbA-2" evidence="1">
    <location>
        <begin position="3"/>
        <end position="114"/>
    </location>
</feature>
<dbReference type="InterPro" id="IPR036388">
    <property type="entry name" value="WH-like_DNA-bd_sf"/>
</dbReference>
<accession>A0A943UWE8</accession>
<dbReference type="InterPro" id="IPR036390">
    <property type="entry name" value="WH_DNA-bd_sf"/>
</dbReference>
<name>A0A943UWE8_9ACTN</name>
<dbReference type="InterPro" id="IPR054760">
    <property type="entry name" value="DIP2311-like_C"/>
</dbReference>
<evidence type="ECO:0000313" key="4">
    <source>
        <dbReference type="Proteomes" id="UP000727506"/>
    </source>
</evidence>
<comment type="caution">
    <text evidence="3">The sequence shown here is derived from an EMBL/GenBank/DDBJ whole genome shotgun (WGS) entry which is preliminary data.</text>
</comment>
<gene>
    <name evidence="3" type="ORF">KH142_00490</name>
</gene>
<sequence length="433" mass="47916">MKREFKSAWEASAKKEVVAFANSEGGALLIGVDDDGNACGLDDPDTTLVQVTNALRDGIRPDLAMFFRTDIVERNGMPVIVVEVSRGTDRPYYLSDKGLKPSGVYVRKGSSSVPACEAEIREMLKESSDGSFDQARSIEQDLTFDEAQRAFDEAGVAWGELPMRTLGIVANDGLYTNLGWLLSDQCTAGIKAAVFEGSTKAVFRTRREFSGSLFKQFREIAEFIDLYNGKASIVRGDFRREDTRDYEPEVIREALLNMMIHRDYSFTDPALISMFDDHMELLNLGGLPKGLTKEDMMMGVSVQRNPRLAQVFYRLGFVEAYGTGVPKIMGFYEGAFVSPRFEVSDNVFKVVLPSQNSEAAKGISASRSHRTDALSYEERALELARHGEGFTRADLQKATGVSQSTAGSIVREMKEKGLLRSVGLGRSTRYVLA</sequence>
<dbReference type="InterPro" id="IPR007421">
    <property type="entry name" value="Schlafen_AlbA_2_dom"/>
</dbReference>
<dbReference type="InterPro" id="IPR011991">
    <property type="entry name" value="ArsR-like_HTH"/>
</dbReference>
<evidence type="ECO:0000259" key="2">
    <source>
        <dbReference type="Pfam" id="PF22168"/>
    </source>
</evidence>
<dbReference type="InterPro" id="IPR038475">
    <property type="entry name" value="RecG_C_sf"/>
</dbReference>
<dbReference type="Proteomes" id="UP000727506">
    <property type="component" value="Unassembled WGS sequence"/>
</dbReference>
<feature type="domain" description="Transcriptional regulator DIP2311-like C-terminal" evidence="2">
    <location>
        <begin position="393"/>
        <end position="432"/>
    </location>
</feature>
<dbReference type="Gene3D" id="3.30.950.30">
    <property type="entry name" value="Schlafen, AAA domain"/>
    <property type="match status" value="1"/>
</dbReference>
<dbReference type="PANTHER" id="PTHR30595">
    <property type="entry name" value="GLPR-RELATED TRANSCRIPTIONAL REPRESSOR"/>
    <property type="match status" value="1"/>
</dbReference>
<proteinExistence type="predicted"/>
<dbReference type="EMBL" id="JAGZSV010000003">
    <property type="protein sequence ID" value="MBS6939968.1"/>
    <property type="molecule type" value="Genomic_DNA"/>
</dbReference>
<dbReference type="Gene3D" id="3.30.565.60">
    <property type="match status" value="1"/>
</dbReference>
<protein>
    <submittedName>
        <fullName evidence="3">DNA binding domain-containing protein</fullName>
    </submittedName>
</protein>
<dbReference type="AlphaFoldDB" id="A0A943UWE8"/>
<dbReference type="Gene3D" id="1.10.10.10">
    <property type="entry name" value="Winged helix-like DNA-binding domain superfamily/Winged helix DNA-binding domain"/>
    <property type="match status" value="1"/>
</dbReference>
<evidence type="ECO:0000259" key="1">
    <source>
        <dbReference type="Pfam" id="PF04326"/>
    </source>
</evidence>
<dbReference type="Pfam" id="PF22168">
    <property type="entry name" value="DIP2311-like_C"/>
    <property type="match status" value="1"/>
</dbReference>
<dbReference type="PANTHER" id="PTHR30595:SF6">
    <property type="entry name" value="SCHLAFEN ALBA-2 DOMAIN-CONTAINING PROTEIN"/>
    <property type="match status" value="1"/>
</dbReference>
<dbReference type="CDD" id="cd00090">
    <property type="entry name" value="HTH_ARSR"/>
    <property type="match status" value="1"/>
</dbReference>
<dbReference type="SUPFAM" id="SSF46785">
    <property type="entry name" value="Winged helix' DNA-binding domain"/>
    <property type="match status" value="1"/>
</dbReference>
<reference evidence="3" key="1">
    <citation type="submission" date="2021-02" db="EMBL/GenBank/DDBJ databases">
        <title>Infant gut strain persistence is associated with maternal origin, phylogeny, and functional potential including surface adhesion and iron acquisition.</title>
        <authorList>
            <person name="Lou Y.C."/>
        </authorList>
    </citation>
    <scope>NUCLEOTIDE SEQUENCE</scope>
    <source>
        <strain evidence="3">L2_039_000G1_dasL2_039_000G1_concoct_11</strain>
    </source>
</reference>
<organism evidence="3 4">
    <name type="scientific">Slackia piriformis</name>
    <dbReference type="NCBI Taxonomy" id="626934"/>
    <lineage>
        <taxon>Bacteria</taxon>
        <taxon>Bacillati</taxon>
        <taxon>Actinomycetota</taxon>
        <taxon>Coriobacteriia</taxon>
        <taxon>Eggerthellales</taxon>
        <taxon>Eggerthellaceae</taxon>
        <taxon>Slackia</taxon>
    </lineage>
</organism>
<dbReference type="Pfam" id="PF13749">
    <property type="entry name" value="HATPase_c_4"/>
    <property type="match status" value="1"/>
</dbReference>
<dbReference type="Pfam" id="PF04326">
    <property type="entry name" value="SLFN_AlbA_2"/>
    <property type="match status" value="1"/>
</dbReference>
<dbReference type="InterPro" id="IPR038461">
    <property type="entry name" value="Schlafen_AlbA_2_dom_sf"/>
</dbReference>
<evidence type="ECO:0000313" key="3">
    <source>
        <dbReference type="EMBL" id="MBS6939968.1"/>
    </source>
</evidence>